<dbReference type="AlphaFoldDB" id="A0A183TSF5"/>
<feature type="region of interest" description="Disordered" evidence="1">
    <location>
        <begin position="64"/>
        <end position="108"/>
    </location>
</feature>
<sequence length="159" mass="17932">MTESRRPEAGEDAGGWRGRSHPWAYHHTWLGSHGVPPSEPVSCLMWEWAHWLPGRCTRLSAPQHDLAPITHTPGFTQSGDMEEPSPSDSQSTGQPLDPHSTYTGPTAWSGISVRSAAFQAKVSRSSRVEETVESRTKDRWALEDRTKEWWNVESRAREE</sequence>
<proteinExistence type="predicted"/>
<evidence type="ECO:0000313" key="3">
    <source>
        <dbReference type="Proteomes" id="UP000275846"/>
    </source>
</evidence>
<organism evidence="4">
    <name type="scientific">Schistocephalus solidus</name>
    <name type="common">Tapeworm</name>
    <dbReference type="NCBI Taxonomy" id="70667"/>
    <lineage>
        <taxon>Eukaryota</taxon>
        <taxon>Metazoa</taxon>
        <taxon>Spiralia</taxon>
        <taxon>Lophotrochozoa</taxon>
        <taxon>Platyhelminthes</taxon>
        <taxon>Cestoda</taxon>
        <taxon>Eucestoda</taxon>
        <taxon>Diphyllobothriidea</taxon>
        <taxon>Diphyllobothriidae</taxon>
        <taxon>Schistocephalus</taxon>
    </lineage>
</organism>
<evidence type="ECO:0000313" key="2">
    <source>
        <dbReference type="EMBL" id="VDM05789.1"/>
    </source>
</evidence>
<reference evidence="4" key="1">
    <citation type="submission" date="2016-06" db="UniProtKB">
        <authorList>
            <consortium name="WormBaseParasite"/>
        </authorList>
    </citation>
    <scope>IDENTIFICATION</scope>
</reference>
<dbReference type="Proteomes" id="UP000275846">
    <property type="component" value="Unassembled WGS sequence"/>
</dbReference>
<evidence type="ECO:0000256" key="1">
    <source>
        <dbReference type="SAM" id="MobiDB-lite"/>
    </source>
</evidence>
<feature type="compositionally biased region" description="Polar residues" evidence="1">
    <location>
        <begin position="86"/>
        <end position="106"/>
    </location>
</feature>
<reference evidence="2 3" key="2">
    <citation type="submission" date="2018-11" db="EMBL/GenBank/DDBJ databases">
        <authorList>
            <consortium name="Pathogen Informatics"/>
        </authorList>
    </citation>
    <scope>NUCLEOTIDE SEQUENCE [LARGE SCALE GENOMIC DNA]</scope>
    <source>
        <strain evidence="2 3">NST_G2</strain>
    </source>
</reference>
<dbReference type="WBParaSite" id="SSLN_0002013201-mRNA-1">
    <property type="protein sequence ID" value="SSLN_0002013201-mRNA-1"/>
    <property type="gene ID" value="SSLN_0002013201"/>
</dbReference>
<evidence type="ECO:0000313" key="4">
    <source>
        <dbReference type="WBParaSite" id="SSLN_0002013201-mRNA-1"/>
    </source>
</evidence>
<gene>
    <name evidence="2" type="ORF">SSLN_LOCUS19403</name>
</gene>
<protein>
    <submittedName>
        <fullName evidence="4">TBD domain-containing protein</fullName>
    </submittedName>
</protein>
<keyword evidence="3" id="KW-1185">Reference proteome</keyword>
<name>A0A183TSF5_SCHSO</name>
<accession>A0A183TSF5</accession>
<dbReference type="EMBL" id="UYSU01047342">
    <property type="protein sequence ID" value="VDM05789.1"/>
    <property type="molecule type" value="Genomic_DNA"/>
</dbReference>